<gene>
    <name evidence="3" type="ORF">Prum_073460</name>
</gene>
<feature type="domain" description="Bacterial transcriptional activator" evidence="2">
    <location>
        <begin position="2"/>
        <end position="111"/>
    </location>
</feature>
<dbReference type="SMART" id="SM00028">
    <property type="entry name" value="TPR"/>
    <property type="match status" value="6"/>
</dbReference>
<dbReference type="Gene3D" id="1.25.40.10">
    <property type="entry name" value="Tetratricopeptide repeat domain"/>
    <property type="match status" value="2"/>
</dbReference>
<feature type="region of interest" description="Disordered" evidence="1">
    <location>
        <begin position="804"/>
        <end position="824"/>
    </location>
</feature>
<evidence type="ECO:0000259" key="2">
    <source>
        <dbReference type="SMART" id="SM01043"/>
    </source>
</evidence>
<reference evidence="3 4" key="1">
    <citation type="submission" date="2020-03" db="EMBL/GenBank/DDBJ databases">
        <title>Whole genome shotgun sequence of Phytohabitans rumicis NBRC 108638.</title>
        <authorList>
            <person name="Komaki H."/>
            <person name="Tamura T."/>
        </authorList>
    </citation>
    <scope>NUCLEOTIDE SEQUENCE [LARGE SCALE GENOMIC DNA]</scope>
    <source>
        <strain evidence="3 4">NBRC 108638</strain>
    </source>
</reference>
<sequence>MAGPALADAVSGAVRDRLCGGLEELRFAAISDRIDAELDAGRHANQVAELARLTEELPLRERLHGQLMIALYRCGRRADALETYRRARRVLVAELGLEPGRQLREIHASIIADTAGPAGDTDRDMPAATAPEQLPLDLAGFVGRAAYLHQLDAQLTARSPATATTTCVITGTAGVGKTALAVHWAHRVADQFPDGQLYLNLHGFDHKSPPAPAGEAVRGLLEALGVPAARIPTTVETQAGLYRSLLSGRRVLIVLDNARDAEQVRPLLPGTPGCLVVVTSRNQLTGLVALDGAHPMTLGLLAWDEAQELLACRLGADRTTAEPDAVHQIITRTAQLPLALAIVAARAATNGGQPLAALARELGETGLDSFDGGDRMADLRAVFSWSYQALGAAEARLFRLLGLHPGPDVAIAAAASLAGTPVPQVRAMLATLARAHLIVEHTTGRYTFHDLLRAYAAELAHRHDPGSERRAALHRTLEHYLHTAYGAHQLLSPHHGPIPLAAAGSQTFPEHLVDARQAMAWYAANHRVLLNAVRLAADAGMDAIAWQLPWTLLEFFDRQGHWHDQVDIFRVALDAACRLADPAGQAHAHRGLGRAYGRLRRHADAYDHLLRAMDLYRDLGDQASQARTHANLAGILEKQGRSAEAIDHDQQALSLYRALGDLSGQARTLNNIGWYHALQGDHLAAIAHCQQALELLLQTGDRRGQANTWHSLGYAHHHLRHYRDAASSYQHALDRYREVGDRYHEADTLTHLGDTQYAANNLDAAHHTWSQARDILDALGHPDAAKVNAKLSLAHPTFAPSSPGLDLTALPLGGSGGPGARRRL</sequence>
<name>A0A6V8LBG1_9ACTN</name>
<dbReference type="Pfam" id="PF13176">
    <property type="entry name" value="TPR_7"/>
    <property type="match status" value="1"/>
</dbReference>
<dbReference type="Proteomes" id="UP000482960">
    <property type="component" value="Unassembled WGS sequence"/>
</dbReference>
<evidence type="ECO:0000313" key="3">
    <source>
        <dbReference type="EMBL" id="GFJ93704.1"/>
    </source>
</evidence>
<dbReference type="GO" id="GO:0043531">
    <property type="term" value="F:ADP binding"/>
    <property type="evidence" value="ECO:0007669"/>
    <property type="project" value="InterPro"/>
</dbReference>
<comment type="caution">
    <text evidence="3">The sequence shown here is derived from an EMBL/GenBank/DDBJ whole genome shotgun (WGS) entry which is preliminary data.</text>
</comment>
<dbReference type="CDD" id="cd15831">
    <property type="entry name" value="BTAD"/>
    <property type="match status" value="1"/>
</dbReference>
<accession>A0A6V8LBG1</accession>
<dbReference type="SUPFAM" id="SSF52540">
    <property type="entry name" value="P-loop containing nucleoside triphosphate hydrolases"/>
    <property type="match status" value="1"/>
</dbReference>
<dbReference type="InterPro" id="IPR027417">
    <property type="entry name" value="P-loop_NTPase"/>
</dbReference>
<dbReference type="PRINTS" id="PR00364">
    <property type="entry name" value="DISEASERSIST"/>
</dbReference>
<dbReference type="EMBL" id="BLPG01000001">
    <property type="protein sequence ID" value="GFJ93704.1"/>
    <property type="molecule type" value="Genomic_DNA"/>
</dbReference>
<organism evidence="3 4">
    <name type="scientific">Phytohabitans rumicis</name>
    <dbReference type="NCBI Taxonomy" id="1076125"/>
    <lineage>
        <taxon>Bacteria</taxon>
        <taxon>Bacillati</taxon>
        <taxon>Actinomycetota</taxon>
        <taxon>Actinomycetes</taxon>
        <taxon>Micromonosporales</taxon>
        <taxon>Micromonosporaceae</taxon>
    </lineage>
</organism>
<dbReference type="Pfam" id="PF03704">
    <property type="entry name" value="BTAD"/>
    <property type="match status" value="1"/>
</dbReference>
<proteinExistence type="predicted"/>
<dbReference type="PANTHER" id="PTHR47691">
    <property type="entry name" value="REGULATOR-RELATED"/>
    <property type="match status" value="1"/>
</dbReference>
<dbReference type="AlphaFoldDB" id="A0A6V8LBG1"/>
<dbReference type="PANTHER" id="PTHR47691:SF3">
    <property type="entry name" value="HTH-TYPE TRANSCRIPTIONAL REGULATOR RV0890C-RELATED"/>
    <property type="match status" value="1"/>
</dbReference>
<evidence type="ECO:0000256" key="1">
    <source>
        <dbReference type="SAM" id="MobiDB-lite"/>
    </source>
</evidence>
<reference evidence="3 4" key="2">
    <citation type="submission" date="2020-03" db="EMBL/GenBank/DDBJ databases">
        <authorList>
            <person name="Ichikawa N."/>
            <person name="Kimura A."/>
            <person name="Kitahashi Y."/>
            <person name="Uohara A."/>
        </authorList>
    </citation>
    <scope>NUCLEOTIDE SEQUENCE [LARGE SCALE GENOMIC DNA]</scope>
    <source>
        <strain evidence="3 4">NBRC 108638</strain>
    </source>
</reference>
<protein>
    <submittedName>
        <fullName evidence="3">SARP family transcriptional regulator</fullName>
    </submittedName>
</protein>
<dbReference type="SUPFAM" id="SSF48452">
    <property type="entry name" value="TPR-like"/>
    <property type="match status" value="2"/>
</dbReference>
<dbReference type="Pfam" id="PF13424">
    <property type="entry name" value="TPR_12"/>
    <property type="match status" value="1"/>
</dbReference>
<feature type="compositionally biased region" description="Gly residues" evidence="1">
    <location>
        <begin position="813"/>
        <end position="824"/>
    </location>
</feature>
<dbReference type="InterPro" id="IPR019734">
    <property type="entry name" value="TPR_rpt"/>
</dbReference>
<dbReference type="SMART" id="SM01043">
    <property type="entry name" value="BTAD"/>
    <property type="match status" value="1"/>
</dbReference>
<dbReference type="Gene3D" id="3.40.50.300">
    <property type="entry name" value="P-loop containing nucleotide triphosphate hydrolases"/>
    <property type="match status" value="1"/>
</dbReference>
<dbReference type="InterPro" id="IPR011990">
    <property type="entry name" value="TPR-like_helical_dom_sf"/>
</dbReference>
<keyword evidence="4" id="KW-1185">Reference proteome</keyword>
<dbReference type="InterPro" id="IPR005158">
    <property type="entry name" value="BTAD"/>
</dbReference>
<evidence type="ECO:0000313" key="4">
    <source>
        <dbReference type="Proteomes" id="UP000482960"/>
    </source>
</evidence>